<proteinExistence type="predicted"/>
<evidence type="ECO:0000256" key="1">
    <source>
        <dbReference type="ARBA" id="ARBA00023002"/>
    </source>
</evidence>
<evidence type="ECO:0000259" key="2">
    <source>
        <dbReference type="Pfam" id="PF00248"/>
    </source>
</evidence>
<organism evidence="3 4">
    <name type="scientific">Paludibacter propionicigenes (strain DSM 17365 / JCM 13257 / WB4)</name>
    <dbReference type="NCBI Taxonomy" id="694427"/>
    <lineage>
        <taxon>Bacteria</taxon>
        <taxon>Pseudomonadati</taxon>
        <taxon>Bacteroidota</taxon>
        <taxon>Bacteroidia</taxon>
        <taxon>Bacteroidales</taxon>
        <taxon>Paludibacteraceae</taxon>
        <taxon>Paludibacter</taxon>
    </lineage>
</organism>
<feature type="domain" description="NADP-dependent oxidoreductase" evidence="2">
    <location>
        <begin position="15"/>
        <end position="318"/>
    </location>
</feature>
<dbReference type="FunFam" id="3.20.20.100:FF:000004">
    <property type="entry name" value="Oxidoreductase, aldo/keto reductase"/>
    <property type="match status" value="1"/>
</dbReference>
<dbReference type="InterPro" id="IPR023210">
    <property type="entry name" value="NADP_OxRdtase_dom"/>
</dbReference>
<dbReference type="Pfam" id="PF00248">
    <property type="entry name" value="Aldo_ket_red"/>
    <property type="match status" value="1"/>
</dbReference>
<dbReference type="Gene3D" id="3.20.20.100">
    <property type="entry name" value="NADP-dependent oxidoreductase domain"/>
    <property type="match status" value="1"/>
</dbReference>
<reference evidence="3 4" key="2">
    <citation type="journal article" date="2011" name="Stand. Genomic Sci.">
        <title>Complete genome sequence of Paludibacter propionicigenes type strain (WB4).</title>
        <authorList>
            <person name="Gronow S."/>
            <person name="Munk C."/>
            <person name="Lapidus A."/>
            <person name="Nolan M."/>
            <person name="Lucas S."/>
            <person name="Hammon N."/>
            <person name="Deshpande S."/>
            <person name="Cheng J.F."/>
            <person name="Tapia R."/>
            <person name="Han C."/>
            <person name="Goodwin L."/>
            <person name="Pitluck S."/>
            <person name="Liolios K."/>
            <person name="Ivanova N."/>
            <person name="Mavromatis K."/>
            <person name="Mikhailova N."/>
            <person name="Pati A."/>
            <person name="Chen A."/>
            <person name="Palaniappan K."/>
            <person name="Land M."/>
            <person name="Hauser L."/>
            <person name="Chang Y.J."/>
            <person name="Jeffries C.D."/>
            <person name="Brambilla E."/>
            <person name="Rohde M."/>
            <person name="Goker M."/>
            <person name="Detter J.C."/>
            <person name="Woyke T."/>
            <person name="Bristow J."/>
            <person name="Eisen J.A."/>
            <person name="Markowitz V."/>
            <person name="Hugenholtz P."/>
            <person name="Kyrpides N.C."/>
            <person name="Klenk H.P."/>
        </authorList>
    </citation>
    <scope>NUCLEOTIDE SEQUENCE [LARGE SCALE GENOMIC DNA]</scope>
    <source>
        <strain evidence="4">DSM 17365 / JCM 13257 / WB4</strain>
    </source>
</reference>
<dbReference type="STRING" id="694427.Palpr_2262"/>
<dbReference type="RefSeq" id="WP_013445767.1">
    <property type="nucleotide sequence ID" value="NC_014734.1"/>
</dbReference>
<evidence type="ECO:0000313" key="3">
    <source>
        <dbReference type="EMBL" id="ADQ80398.1"/>
    </source>
</evidence>
<keyword evidence="4" id="KW-1185">Reference proteome</keyword>
<dbReference type="EMBL" id="CP002345">
    <property type="protein sequence ID" value="ADQ80398.1"/>
    <property type="molecule type" value="Genomic_DNA"/>
</dbReference>
<evidence type="ECO:0000313" key="4">
    <source>
        <dbReference type="Proteomes" id="UP000008718"/>
    </source>
</evidence>
<sequence>MKYNLLGNTGLKVSELCLGTMTFGGQGMWTAIGALPQDEANELVKQSVDAGINFIDTANVYSEGLSEMMTGQAIRDLGLKRDDLVIATKVRGTIGTGINNSGLTRKHILQQANESLTRLNMDYIDLYQIHGFDPLTPIEETLEALDMLVKSGKVRYIGCSNLAAWQIMKALGISAQQHLAKFVSLQAYYTVAGRDLEREVVPLLLDQKVGLMVWSPLAGGFLSGKYTREANAEEGRRVNFDFPPVNKDKAFDIIDVMQEIAVAKDVTVPQVALGWLLHQPVVTSVIIGAKRPEQLQDNLKAVDLKLTADELAQLEAVSKLSPEYPGWMIERQSADRKA</sequence>
<dbReference type="OrthoDB" id="9773828at2"/>
<dbReference type="HOGENOM" id="CLU_023205_2_0_10"/>
<dbReference type="InterPro" id="IPR036812">
    <property type="entry name" value="NAD(P)_OxRdtase_dom_sf"/>
</dbReference>
<gene>
    <name evidence="3" type="ordered locus">Palpr_2262</name>
</gene>
<dbReference type="GO" id="GO:0005829">
    <property type="term" value="C:cytosol"/>
    <property type="evidence" value="ECO:0007669"/>
    <property type="project" value="UniProtKB-ARBA"/>
</dbReference>
<name>E4T6Q4_PALPW</name>
<accession>E4T6Q4</accession>
<protein>
    <submittedName>
        <fullName evidence="3">Aldo/keto reductase</fullName>
    </submittedName>
</protein>
<dbReference type="CDD" id="cd19091">
    <property type="entry name" value="AKR_PsAKR"/>
    <property type="match status" value="1"/>
</dbReference>
<keyword evidence="1" id="KW-0560">Oxidoreductase</keyword>
<reference key="1">
    <citation type="submission" date="2010-11" db="EMBL/GenBank/DDBJ databases">
        <title>The complete genome of Paludibacter propionicigenes DSM 17365.</title>
        <authorList>
            <consortium name="US DOE Joint Genome Institute (JGI-PGF)"/>
            <person name="Lucas S."/>
            <person name="Copeland A."/>
            <person name="Lapidus A."/>
            <person name="Bruce D."/>
            <person name="Goodwin L."/>
            <person name="Pitluck S."/>
            <person name="Kyrpides N."/>
            <person name="Mavromatis K."/>
            <person name="Ivanova N."/>
            <person name="Munk A.C."/>
            <person name="Brettin T."/>
            <person name="Detter J.C."/>
            <person name="Han C."/>
            <person name="Tapia R."/>
            <person name="Land M."/>
            <person name="Hauser L."/>
            <person name="Markowitz V."/>
            <person name="Cheng J.-F."/>
            <person name="Hugenholtz P."/>
            <person name="Woyke T."/>
            <person name="Wu D."/>
            <person name="Gronow S."/>
            <person name="Wellnitz S."/>
            <person name="Brambilla E."/>
            <person name="Klenk H.-P."/>
            <person name="Eisen J.A."/>
        </authorList>
    </citation>
    <scope>NUCLEOTIDE SEQUENCE</scope>
    <source>
        <strain>WB4</strain>
    </source>
</reference>
<dbReference type="AlphaFoldDB" id="E4T6Q4"/>
<dbReference type="PANTHER" id="PTHR43364">
    <property type="entry name" value="NADH-SPECIFIC METHYLGLYOXAL REDUCTASE-RELATED"/>
    <property type="match status" value="1"/>
</dbReference>
<dbReference type="SUPFAM" id="SSF51430">
    <property type="entry name" value="NAD(P)-linked oxidoreductase"/>
    <property type="match status" value="1"/>
</dbReference>
<dbReference type="PANTHER" id="PTHR43364:SF18">
    <property type="entry name" value="OXIDOREDUCTASE"/>
    <property type="match status" value="1"/>
</dbReference>
<dbReference type="Proteomes" id="UP000008718">
    <property type="component" value="Chromosome"/>
</dbReference>
<dbReference type="GO" id="GO:0016491">
    <property type="term" value="F:oxidoreductase activity"/>
    <property type="evidence" value="ECO:0007669"/>
    <property type="project" value="UniProtKB-KW"/>
</dbReference>
<dbReference type="InterPro" id="IPR050523">
    <property type="entry name" value="AKR_Detox_Biosynth"/>
</dbReference>
<dbReference type="eggNOG" id="COG0667">
    <property type="taxonomic scope" value="Bacteria"/>
</dbReference>
<dbReference type="KEGG" id="ppn:Palpr_2262"/>